<sequence length="215" mass="22795">MNPMLLKEVCVENYTNIPAAIAAGANRIELNDNLAVGGTTVSRGVMAEATKYTSEHHVPLVAMIRPRGGNFVYNDTELKIMEADLLQAQSLGVDGVAFGALTADNQLDVEALELLIGAAGGMSITFHMAFDEIPVAQQAAAIDWLVDHDVDRILTHGGPLTQSIEDCLPQLQVTVTQAAGRIQILPGGGITADNVDHITSTLGVNQAHGTKIIKY</sequence>
<accession>F6IXG1</accession>
<dbReference type="EMBL" id="FR871820">
    <property type="protein sequence ID" value="CCB83339.1"/>
    <property type="molecule type" value="Genomic_DNA"/>
</dbReference>
<evidence type="ECO:0000256" key="2">
    <source>
        <dbReference type="ARBA" id="ARBA00022490"/>
    </source>
</evidence>
<dbReference type="Pfam" id="PF03932">
    <property type="entry name" value="CutC"/>
    <property type="match status" value="1"/>
</dbReference>
<evidence type="ECO:0000313" key="4">
    <source>
        <dbReference type="EMBL" id="CCB83339.1"/>
    </source>
</evidence>
<dbReference type="PANTHER" id="PTHR12598">
    <property type="entry name" value="COPPER HOMEOSTASIS PROTEIN CUTC"/>
    <property type="match status" value="1"/>
</dbReference>
<dbReference type="InterPro" id="IPR036822">
    <property type="entry name" value="CutC-like_dom_sf"/>
</dbReference>
<dbReference type="HAMAP" id="MF_00795">
    <property type="entry name" value="CutC"/>
    <property type="match status" value="1"/>
</dbReference>
<dbReference type="SUPFAM" id="SSF110395">
    <property type="entry name" value="CutC-like"/>
    <property type="match status" value="1"/>
</dbReference>
<dbReference type="FunFam" id="3.20.20.380:FF:000003">
    <property type="entry name" value="Copper homeostasis protein CutC"/>
    <property type="match status" value="1"/>
</dbReference>
<gene>
    <name evidence="3" type="primary">cutC</name>
    <name evidence="4" type="ORF">LPE_02371</name>
</gene>
<reference evidence="4" key="1">
    <citation type="journal article" date="2011" name="J. Bacteriol.">
        <title>Annotated genome sequence of Lactobacillus pentosus MP-10, which has probiotic potential, from naturally fermented Alorena green table olives.</title>
        <authorList>
            <person name="Abriouel H."/>
            <person name="Benomar N."/>
            <person name="Perez Pulido R."/>
            <person name="Canamero M.M."/>
            <person name="Galvez A."/>
        </authorList>
    </citation>
    <scope>NUCLEOTIDE SEQUENCE</scope>
    <source>
        <strain evidence="4">MP-10</strain>
    </source>
</reference>
<organism evidence="4">
    <name type="scientific">Lactiplantibacillus pentosus MP-10</name>
    <dbReference type="NCBI Taxonomy" id="1028490"/>
    <lineage>
        <taxon>Bacteria</taxon>
        <taxon>Bacillati</taxon>
        <taxon>Bacillota</taxon>
        <taxon>Bacilli</taxon>
        <taxon>Lactobacillales</taxon>
        <taxon>Lactobacillaceae</taxon>
        <taxon>Lactiplantibacillus</taxon>
    </lineage>
</organism>
<comment type="subcellular location">
    <subcellularLocation>
        <location evidence="3">Cytoplasm</location>
    </subcellularLocation>
</comment>
<dbReference type="InterPro" id="IPR005627">
    <property type="entry name" value="CutC-like"/>
</dbReference>
<dbReference type="AlphaFoldDB" id="F6IXG1"/>
<dbReference type="PANTHER" id="PTHR12598:SF0">
    <property type="entry name" value="COPPER HOMEOSTASIS PROTEIN CUTC HOMOLOG"/>
    <property type="match status" value="1"/>
</dbReference>
<protein>
    <recommendedName>
        <fullName evidence="3">PF03932 family protein CutC</fullName>
    </recommendedName>
</protein>
<name>F6IXG1_LACPE</name>
<proteinExistence type="inferred from homology"/>
<dbReference type="GO" id="GO:0005737">
    <property type="term" value="C:cytoplasm"/>
    <property type="evidence" value="ECO:0007669"/>
    <property type="project" value="UniProtKB-SubCell"/>
</dbReference>
<comment type="caution">
    <text evidence="3">Once thought to be involved in copper homeostasis, experiments in E.coli have shown this is not the case.</text>
</comment>
<dbReference type="GO" id="GO:0005507">
    <property type="term" value="F:copper ion binding"/>
    <property type="evidence" value="ECO:0007669"/>
    <property type="project" value="TreeGrafter"/>
</dbReference>
<evidence type="ECO:0000256" key="1">
    <source>
        <dbReference type="ARBA" id="ARBA00007768"/>
    </source>
</evidence>
<comment type="similarity">
    <text evidence="1 3">Belongs to the CutC family.</text>
</comment>
<keyword evidence="2 3" id="KW-0963">Cytoplasm</keyword>
<dbReference type="Gene3D" id="3.20.20.380">
    <property type="entry name" value="Copper homeostasis (CutC) domain"/>
    <property type="match status" value="1"/>
</dbReference>
<evidence type="ECO:0000256" key="3">
    <source>
        <dbReference type="HAMAP-Rule" id="MF_00795"/>
    </source>
</evidence>